<dbReference type="EMBL" id="BLXT01006765">
    <property type="protein sequence ID" value="GFO33112.1"/>
    <property type="molecule type" value="Genomic_DNA"/>
</dbReference>
<sequence>MWTTPSMSLKTVSKTFLTEATTLNFLGPEKFCAYTPSIELNILDRRGGPRIRLQSEYVAEMLLLLHCNTLRVEYTCPFSLLSPLH</sequence>
<keyword evidence="2" id="KW-1185">Reference proteome</keyword>
<dbReference type="AlphaFoldDB" id="A0AAV4CMS3"/>
<name>A0AAV4CMS3_9GAST</name>
<accession>A0AAV4CMS3</accession>
<evidence type="ECO:0000313" key="2">
    <source>
        <dbReference type="Proteomes" id="UP000735302"/>
    </source>
</evidence>
<reference evidence="1 2" key="1">
    <citation type="journal article" date="2021" name="Elife">
        <title>Chloroplast acquisition without the gene transfer in kleptoplastic sea slugs, Plakobranchus ocellatus.</title>
        <authorList>
            <person name="Maeda T."/>
            <person name="Takahashi S."/>
            <person name="Yoshida T."/>
            <person name="Shimamura S."/>
            <person name="Takaki Y."/>
            <person name="Nagai Y."/>
            <person name="Toyoda A."/>
            <person name="Suzuki Y."/>
            <person name="Arimoto A."/>
            <person name="Ishii H."/>
            <person name="Satoh N."/>
            <person name="Nishiyama T."/>
            <person name="Hasebe M."/>
            <person name="Maruyama T."/>
            <person name="Minagawa J."/>
            <person name="Obokata J."/>
            <person name="Shigenobu S."/>
        </authorList>
    </citation>
    <scope>NUCLEOTIDE SEQUENCE [LARGE SCALE GENOMIC DNA]</scope>
</reference>
<comment type="caution">
    <text evidence="1">The sequence shown here is derived from an EMBL/GenBank/DDBJ whole genome shotgun (WGS) entry which is preliminary data.</text>
</comment>
<evidence type="ECO:0000313" key="1">
    <source>
        <dbReference type="EMBL" id="GFO33112.1"/>
    </source>
</evidence>
<organism evidence="1 2">
    <name type="scientific">Plakobranchus ocellatus</name>
    <dbReference type="NCBI Taxonomy" id="259542"/>
    <lineage>
        <taxon>Eukaryota</taxon>
        <taxon>Metazoa</taxon>
        <taxon>Spiralia</taxon>
        <taxon>Lophotrochozoa</taxon>
        <taxon>Mollusca</taxon>
        <taxon>Gastropoda</taxon>
        <taxon>Heterobranchia</taxon>
        <taxon>Euthyneura</taxon>
        <taxon>Panpulmonata</taxon>
        <taxon>Sacoglossa</taxon>
        <taxon>Placobranchoidea</taxon>
        <taxon>Plakobranchidae</taxon>
        <taxon>Plakobranchus</taxon>
    </lineage>
</organism>
<gene>
    <name evidence="1" type="ORF">PoB_005961700</name>
</gene>
<proteinExistence type="predicted"/>
<dbReference type="Proteomes" id="UP000735302">
    <property type="component" value="Unassembled WGS sequence"/>
</dbReference>
<protein>
    <submittedName>
        <fullName evidence="1">Uncharacterized protein</fullName>
    </submittedName>
</protein>